<dbReference type="Pfam" id="PF00078">
    <property type="entry name" value="RVT_1"/>
    <property type="match status" value="1"/>
</dbReference>
<protein>
    <recommendedName>
        <fullName evidence="1">Reverse transcriptase domain-containing protein</fullName>
    </recommendedName>
</protein>
<evidence type="ECO:0000313" key="2">
    <source>
        <dbReference type="Ensembl" id="ENSELUP00000024101.2"/>
    </source>
</evidence>
<dbReference type="PANTHER" id="PTHR31635:SF196">
    <property type="entry name" value="REVERSE TRANSCRIPTASE DOMAIN-CONTAINING PROTEIN-RELATED"/>
    <property type="match status" value="1"/>
</dbReference>
<proteinExistence type="predicted"/>
<dbReference type="Proteomes" id="UP000265140">
    <property type="component" value="Chromosome 19"/>
</dbReference>
<reference evidence="3" key="1">
    <citation type="journal article" date="2014" name="PLoS ONE">
        <title>The genome and linkage map of the northern pike (Esox lucius): conserved synteny revealed between the salmonid sister group and the Neoteleostei.</title>
        <authorList>
            <person name="Rondeau E.B."/>
            <person name="Minkley D.R."/>
            <person name="Leong J.S."/>
            <person name="Messmer A.M."/>
            <person name="Jantzen J.R."/>
            <person name="von Schalburg K.R."/>
            <person name="Lemon C."/>
            <person name="Bird N.H."/>
            <person name="Koop B.F."/>
        </authorList>
    </citation>
    <scope>NUCLEOTIDE SEQUENCE</scope>
</reference>
<dbReference type="PROSITE" id="PS50878">
    <property type="entry name" value="RT_POL"/>
    <property type="match status" value="1"/>
</dbReference>
<reference evidence="2" key="2">
    <citation type="submission" date="2020-02" db="EMBL/GenBank/DDBJ databases">
        <title>Esox lucius (northern pike) genome, fEsoLuc1, primary haplotype.</title>
        <authorList>
            <person name="Myers G."/>
            <person name="Karagic N."/>
            <person name="Meyer A."/>
            <person name="Pippel M."/>
            <person name="Reichard M."/>
            <person name="Winkler S."/>
            <person name="Tracey A."/>
            <person name="Sims Y."/>
            <person name="Howe K."/>
            <person name="Rhie A."/>
            <person name="Formenti G."/>
            <person name="Durbin R."/>
            <person name="Fedrigo O."/>
            <person name="Jarvis E.D."/>
        </authorList>
    </citation>
    <scope>NUCLEOTIDE SEQUENCE [LARGE SCALE GENOMIC DNA]</scope>
</reference>
<name>A0A3P8Z5K2_ESOLU</name>
<dbReference type="InParanoid" id="A0A3P8Z5K2"/>
<organism evidence="2 3">
    <name type="scientific">Esox lucius</name>
    <name type="common">Northern pike</name>
    <dbReference type="NCBI Taxonomy" id="8010"/>
    <lineage>
        <taxon>Eukaryota</taxon>
        <taxon>Metazoa</taxon>
        <taxon>Chordata</taxon>
        <taxon>Craniata</taxon>
        <taxon>Vertebrata</taxon>
        <taxon>Euteleostomi</taxon>
        <taxon>Actinopterygii</taxon>
        <taxon>Neopterygii</taxon>
        <taxon>Teleostei</taxon>
        <taxon>Protacanthopterygii</taxon>
        <taxon>Esociformes</taxon>
        <taxon>Esocidae</taxon>
        <taxon>Esox</taxon>
    </lineage>
</organism>
<sequence length="231" mass="26578">KKQFLFEKKAHGLRQGEPLSALLYVLYIEPLACAIRKNQEIRGLRLPGVDTLKNSLYADDMVLYLLDERSLRDSTKVTVDFSVASGSKINKNKTEIKFVGRWKWRTDRLCGLTVCRGPMVVLGVSFGNEMKDDLANWIVKIKAVNRRLGLWKVRRLSFSGKVLVLKADILPSLLHLAYVFPVPVGLRKMFTRAMFNFFWGGYEYVRRDWMYQTIGCIRLLKLVGEISLISL</sequence>
<evidence type="ECO:0000313" key="3">
    <source>
        <dbReference type="Proteomes" id="UP000265140"/>
    </source>
</evidence>
<feature type="domain" description="Reverse transcriptase" evidence="1">
    <location>
        <begin position="1"/>
        <end position="126"/>
    </location>
</feature>
<evidence type="ECO:0000259" key="1">
    <source>
        <dbReference type="PROSITE" id="PS50878"/>
    </source>
</evidence>
<dbReference type="Ensembl" id="ENSELUT00000035449.3">
    <property type="protein sequence ID" value="ENSELUP00000024101.2"/>
    <property type="gene ID" value="ENSELUG00000022894.3"/>
</dbReference>
<dbReference type="AlphaFoldDB" id="A0A3P8Z5K2"/>
<dbReference type="GeneTree" id="ENSGT00990000204465"/>
<reference evidence="2" key="3">
    <citation type="submission" date="2025-08" db="UniProtKB">
        <authorList>
            <consortium name="Ensembl"/>
        </authorList>
    </citation>
    <scope>IDENTIFICATION</scope>
</reference>
<accession>A0A3P8Z5K2</accession>
<keyword evidence="3" id="KW-1185">Reference proteome</keyword>
<dbReference type="InterPro" id="IPR000477">
    <property type="entry name" value="RT_dom"/>
</dbReference>
<dbReference type="OMA" id="DRRINSW"/>
<reference evidence="2" key="4">
    <citation type="submission" date="2025-09" db="UniProtKB">
        <authorList>
            <consortium name="Ensembl"/>
        </authorList>
    </citation>
    <scope>IDENTIFICATION</scope>
</reference>
<dbReference type="PANTHER" id="PTHR31635">
    <property type="entry name" value="REVERSE TRANSCRIPTASE DOMAIN-CONTAINING PROTEIN-RELATED"/>
    <property type="match status" value="1"/>
</dbReference>